<feature type="domain" description="GGDEF" evidence="3">
    <location>
        <begin position="30"/>
        <end position="111"/>
    </location>
</feature>
<evidence type="ECO:0000256" key="2">
    <source>
        <dbReference type="ARBA" id="ARBA00034247"/>
    </source>
</evidence>
<dbReference type="Proteomes" id="UP000000639">
    <property type="component" value="Chromosome"/>
</dbReference>
<dbReference type="NCBIfam" id="TIGR00254">
    <property type="entry name" value="GGDEF"/>
    <property type="match status" value="1"/>
</dbReference>
<sequence length="111" mass="12686">MYDQLTGLSNRRKFMEFGQEEIKRAQRTKNKLWLLILDIDYFKKINDTEGHDMGDQLLVTLSQMLENSVCSIDLVSCIGGEEFSIILLDTNRQGAARVAESIRMKIETSPA</sequence>
<keyword evidence="5" id="KW-1185">Reference proteome</keyword>
<comment type="catalytic activity">
    <reaction evidence="2">
        <text>2 GTP = 3',3'-c-di-GMP + 2 diphosphate</text>
        <dbReference type="Rhea" id="RHEA:24898"/>
        <dbReference type="ChEBI" id="CHEBI:33019"/>
        <dbReference type="ChEBI" id="CHEBI:37565"/>
        <dbReference type="ChEBI" id="CHEBI:58805"/>
        <dbReference type="EC" id="2.7.7.65"/>
    </reaction>
</comment>
<organism evidence="4 5">
    <name type="scientific">Psychromonas ingrahamii (strain DSM 17664 / CCUG 51855 / 37)</name>
    <dbReference type="NCBI Taxonomy" id="357804"/>
    <lineage>
        <taxon>Bacteria</taxon>
        <taxon>Pseudomonadati</taxon>
        <taxon>Pseudomonadota</taxon>
        <taxon>Gammaproteobacteria</taxon>
        <taxon>Alteromonadales</taxon>
        <taxon>Psychromonadaceae</taxon>
        <taxon>Psychromonas</taxon>
    </lineage>
</organism>
<dbReference type="AlphaFoldDB" id="A1SWZ9"/>
<dbReference type="EC" id="2.7.7.65" evidence="1"/>
<dbReference type="CDD" id="cd01949">
    <property type="entry name" value="GGDEF"/>
    <property type="match status" value="1"/>
</dbReference>
<evidence type="ECO:0000313" key="4">
    <source>
        <dbReference type="EMBL" id="ABM04014.1"/>
    </source>
</evidence>
<dbReference type="InterPro" id="IPR000160">
    <property type="entry name" value="GGDEF_dom"/>
</dbReference>
<dbReference type="InterPro" id="IPR029787">
    <property type="entry name" value="Nucleotide_cyclase"/>
</dbReference>
<evidence type="ECO:0000313" key="5">
    <source>
        <dbReference type="Proteomes" id="UP000000639"/>
    </source>
</evidence>
<dbReference type="SMART" id="SM00267">
    <property type="entry name" value="GGDEF"/>
    <property type="match status" value="1"/>
</dbReference>
<dbReference type="PANTHER" id="PTHR45138">
    <property type="entry name" value="REGULATORY COMPONENTS OF SENSORY TRANSDUCTION SYSTEM"/>
    <property type="match status" value="1"/>
</dbReference>
<dbReference type="GO" id="GO:0005886">
    <property type="term" value="C:plasma membrane"/>
    <property type="evidence" value="ECO:0007669"/>
    <property type="project" value="TreeGrafter"/>
</dbReference>
<dbReference type="OrthoDB" id="9812260at2"/>
<dbReference type="GO" id="GO:0043709">
    <property type="term" value="P:cell adhesion involved in single-species biofilm formation"/>
    <property type="evidence" value="ECO:0007669"/>
    <property type="project" value="TreeGrafter"/>
</dbReference>
<dbReference type="Gene3D" id="3.30.70.270">
    <property type="match status" value="1"/>
</dbReference>
<dbReference type="InterPro" id="IPR050469">
    <property type="entry name" value="Diguanylate_Cyclase"/>
</dbReference>
<dbReference type="Pfam" id="PF00990">
    <property type="entry name" value="GGDEF"/>
    <property type="match status" value="1"/>
</dbReference>
<dbReference type="KEGG" id="pin:Ping_2273"/>
<dbReference type="HOGENOM" id="CLU_2156262_0_0_6"/>
<dbReference type="EMBL" id="CP000510">
    <property type="protein sequence ID" value="ABM04014.1"/>
    <property type="molecule type" value="Genomic_DNA"/>
</dbReference>
<dbReference type="SUPFAM" id="SSF55073">
    <property type="entry name" value="Nucleotide cyclase"/>
    <property type="match status" value="1"/>
</dbReference>
<evidence type="ECO:0000256" key="1">
    <source>
        <dbReference type="ARBA" id="ARBA00012528"/>
    </source>
</evidence>
<dbReference type="PROSITE" id="PS50887">
    <property type="entry name" value="GGDEF"/>
    <property type="match status" value="1"/>
</dbReference>
<reference evidence="4 5" key="1">
    <citation type="submission" date="2007-01" db="EMBL/GenBank/DDBJ databases">
        <title>Complete sequence of Psychromonas ingrahamii 37.</title>
        <authorList>
            <consortium name="US DOE Joint Genome Institute"/>
            <person name="Copeland A."/>
            <person name="Lucas S."/>
            <person name="Lapidus A."/>
            <person name="Barry K."/>
            <person name="Detter J.C."/>
            <person name="Glavina del Rio T."/>
            <person name="Hammon N."/>
            <person name="Israni S."/>
            <person name="Dalin E."/>
            <person name="Tice H."/>
            <person name="Pitluck S."/>
            <person name="Thompson L.S."/>
            <person name="Brettin T."/>
            <person name="Bruce D."/>
            <person name="Han C."/>
            <person name="Tapia R."/>
            <person name="Schmutz J."/>
            <person name="Larimer F."/>
            <person name="Land M."/>
            <person name="Hauser L."/>
            <person name="Kyrpides N."/>
            <person name="Ivanova N."/>
            <person name="Staley J."/>
            <person name="Richardson P."/>
        </authorList>
    </citation>
    <scope>NUCLEOTIDE SEQUENCE [LARGE SCALE GENOMIC DNA]</scope>
    <source>
        <strain evidence="4 5">37</strain>
    </source>
</reference>
<name>A1SWZ9_PSYIN</name>
<gene>
    <name evidence="4" type="ordered locus">Ping_2273</name>
</gene>
<dbReference type="InterPro" id="IPR043128">
    <property type="entry name" value="Rev_trsase/Diguanyl_cyclase"/>
</dbReference>
<proteinExistence type="predicted"/>
<dbReference type="PANTHER" id="PTHR45138:SF9">
    <property type="entry name" value="DIGUANYLATE CYCLASE DGCM-RELATED"/>
    <property type="match status" value="1"/>
</dbReference>
<dbReference type="eggNOG" id="COG3706">
    <property type="taxonomic scope" value="Bacteria"/>
</dbReference>
<accession>A1SWZ9</accession>
<evidence type="ECO:0000259" key="3">
    <source>
        <dbReference type="PROSITE" id="PS50887"/>
    </source>
</evidence>
<dbReference type="STRING" id="357804.Ping_2273"/>
<dbReference type="GO" id="GO:0052621">
    <property type="term" value="F:diguanylate cyclase activity"/>
    <property type="evidence" value="ECO:0007669"/>
    <property type="project" value="UniProtKB-EC"/>
</dbReference>
<dbReference type="GO" id="GO:1902201">
    <property type="term" value="P:negative regulation of bacterial-type flagellum-dependent cell motility"/>
    <property type="evidence" value="ECO:0007669"/>
    <property type="project" value="TreeGrafter"/>
</dbReference>
<protein>
    <recommendedName>
        <fullName evidence="1">diguanylate cyclase</fullName>
        <ecNumber evidence="1">2.7.7.65</ecNumber>
    </recommendedName>
</protein>